<evidence type="ECO:0000256" key="3">
    <source>
        <dbReference type="ARBA" id="ARBA00022989"/>
    </source>
</evidence>
<sequence length="428" mass="46033">MQDERRRSTVKNEEAVSVRRPVSVTRILVLLFPAIVGLYGVYQAINQVLLPAQIVSINATNKVHDTAVASLVESIVGTVILPIGAAISDRTRSRFGKRTPWLMFSAIGTALMCVGMGMMTSIAMVIVFAGLVWFFANWFQGVIYAVIPDRIPEENRGVASSVTGLGLPFGILIFVNVVSRTGQHWGYVIIGAFILLASLLFCLFAPEAPSLDMPKPARKQHSSWSLNAVGHFFSAFLHWDFSMAFLSRFAFYFASFAISNFTFFILTDYIGTKNLPGNNATAGVATVSTISTIAQIIAIVVFGKVADLLNRRKLIVALSSLVFMTSFVVPLVMHSWTGMLIYAAINGAAGGVYFAVDIAVMSLVLPNKANEGRDLGILAIATSVPAAVAPLIGSTLINATGSYVSVFVFGIVTSLLGGIFAMLIRSVK</sequence>
<dbReference type="PANTHER" id="PTHR23528">
    <property type="match status" value="1"/>
</dbReference>
<evidence type="ECO:0000259" key="6">
    <source>
        <dbReference type="PROSITE" id="PS50850"/>
    </source>
</evidence>
<comment type="caution">
    <text evidence="7">The sequence shown here is derived from an EMBL/GenBank/DDBJ whole genome shotgun (WGS) entry which is preliminary data.</text>
</comment>
<feature type="transmembrane region" description="Helical" evidence="5">
    <location>
        <begin position="158"/>
        <end position="178"/>
    </location>
</feature>
<dbReference type="InterPro" id="IPR011701">
    <property type="entry name" value="MFS"/>
</dbReference>
<evidence type="ECO:0000256" key="5">
    <source>
        <dbReference type="SAM" id="Phobius"/>
    </source>
</evidence>
<evidence type="ECO:0000256" key="2">
    <source>
        <dbReference type="ARBA" id="ARBA00022692"/>
    </source>
</evidence>
<dbReference type="PROSITE" id="PS50850">
    <property type="entry name" value="MFS"/>
    <property type="match status" value="1"/>
</dbReference>
<dbReference type="GO" id="GO:0022857">
    <property type="term" value="F:transmembrane transporter activity"/>
    <property type="evidence" value="ECO:0007669"/>
    <property type="project" value="InterPro"/>
</dbReference>
<dbReference type="GO" id="GO:0005886">
    <property type="term" value="C:plasma membrane"/>
    <property type="evidence" value="ECO:0007669"/>
    <property type="project" value="UniProtKB-SubCell"/>
</dbReference>
<feature type="transmembrane region" description="Helical" evidence="5">
    <location>
        <begin position="403"/>
        <end position="424"/>
    </location>
</feature>
<feature type="transmembrane region" description="Helical" evidence="5">
    <location>
        <begin position="99"/>
        <end position="119"/>
    </location>
</feature>
<dbReference type="InterPro" id="IPR020846">
    <property type="entry name" value="MFS_dom"/>
</dbReference>
<keyword evidence="2 5" id="KW-0812">Transmembrane</keyword>
<name>A0A556R509_9BIFI</name>
<feature type="transmembrane region" description="Helical" evidence="5">
    <location>
        <begin position="125"/>
        <end position="146"/>
    </location>
</feature>
<protein>
    <submittedName>
        <fullName evidence="7">SLC45 family MFS transporter</fullName>
    </submittedName>
</protein>
<reference evidence="7 8" key="1">
    <citation type="submission" date="2019-07" db="EMBL/GenBank/DDBJ databases">
        <title>Bifidobacterium asteroides genomes.</title>
        <authorList>
            <person name="Zheng H."/>
        </authorList>
    </citation>
    <scope>NUCLEOTIDE SEQUENCE [LARGE SCALE GENOMIC DNA]</scope>
    <source>
        <strain evidence="7 8">W8102</strain>
    </source>
</reference>
<organism evidence="7 8">
    <name type="scientific">Bifidobacterium apousia</name>
    <dbReference type="NCBI Taxonomy" id="2750996"/>
    <lineage>
        <taxon>Bacteria</taxon>
        <taxon>Bacillati</taxon>
        <taxon>Actinomycetota</taxon>
        <taxon>Actinomycetes</taxon>
        <taxon>Bifidobacteriales</taxon>
        <taxon>Bifidobacteriaceae</taxon>
        <taxon>Bifidobacterium</taxon>
    </lineage>
</organism>
<accession>A0A556R509</accession>
<feature type="domain" description="Major facilitator superfamily (MFS) profile" evidence="6">
    <location>
        <begin position="240"/>
        <end position="428"/>
    </location>
</feature>
<dbReference type="AlphaFoldDB" id="A0A556R509"/>
<feature type="transmembrane region" description="Helical" evidence="5">
    <location>
        <begin position="339"/>
        <end position="365"/>
    </location>
</feature>
<gene>
    <name evidence="7" type="ORF">FPK30_00400</name>
</gene>
<feature type="transmembrane region" description="Helical" evidence="5">
    <location>
        <begin position="67"/>
        <end position="87"/>
    </location>
</feature>
<feature type="transmembrane region" description="Helical" evidence="5">
    <location>
        <begin position="314"/>
        <end position="333"/>
    </location>
</feature>
<comment type="subcellular location">
    <subcellularLocation>
        <location evidence="1">Cell membrane</location>
        <topology evidence="1">Multi-pass membrane protein</topology>
    </subcellularLocation>
</comment>
<keyword evidence="3 5" id="KW-1133">Transmembrane helix</keyword>
<dbReference type="SUPFAM" id="SSF103473">
    <property type="entry name" value="MFS general substrate transporter"/>
    <property type="match status" value="1"/>
</dbReference>
<evidence type="ECO:0000313" key="8">
    <source>
        <dbReference type="Proteomes" id="UP000316508"/>
    </source>
</evidence>
<feature type="transmembrane region" description="Helical" evidence="5">
    <location>
        <begin position="21"/>
        <end position="42"/>
    </location>
</feature>
<keyword evidence="4 5" id="KW-0472">Membrane</keyword>
<dbReference type="Gene3D" id="1.20.1250.20">
    <property type="entry name" value="MFS general substrate transporter like domains"/>
    <property type="match status" value="2"/>
</dbReference>
<dbReference type="Proteomes" id="UP000316508">
    <property type="component" value="Unassembled WGS sequence"/>
</dbReference>
<evidence type="ECO:0000256" key="1">
    <source>
        <dbReference type="ARBA" id="ARBA00004651"/>
    </source>
</evidence>
<feature type="transmembrane region" description="Helical" evidence="5">
    <location>
        <begin position="377"/>
        <end position="397"/>
    </location>
</feature>
<dbReference type="EMBL" id="VMHK01000001">
    <property type="protein sequence ID" value="TSJ83975.1"/>
    <property type="molecule type" value="Genomic_DNA"/>
</dbReference>
<feature type="transmembrane region" description="Helical" evidence="5">
    <location>
        <begin position="282"/>
        <end position="302"/>
    </location>
</feature>
<feature type="transmembrane region" description="Helical" evidence="5">
    <location>
        <begin position="184"/>
        <end position="205"/>
    </location>
</feature>
<dbReference type="InterPro" id="IPR036259">
    <property type="entry name" value="MFS_trans_sf"/>
</dbReference>
<feature type="transmembrane region" description="Helical" evidence="5">
    <location>
        <begin position="249"/>
        <end position="270"/>
    </location>
</feature>
<evidence type="ECO:0000256" key="4">
    <source>
        <dbReference type="ARBA" id="ARBA00023136"/>
    </source>
</evidence>
<dbReference type="PANTHER" id="PTHR23528:SF1">
    <property type="entry name" value="MAJOR FACILITATOR SUPERFAMILY (MFS) PROFILE DOMAIN-CONTAINING PROTEIN"/>
    <property type="match status" value="1"/>
</dbReference>
<keyword evidence="8" id="KW-1185">Reference proteome</keyword>
<dbReference type="Pfam" id="PF07690">
    <property type="entry name" value="MFS_1"/>
    <property type="match status" value="2"/>
</dbReference>
<evidence type="ECO:0000313" key="7">
    <source>
        <dbReference type="EMBL" id="TSJ83975.1"/>
    </source>
</evidence>
<proteinExistence type="predicted"/>